<comment type="caution">
    <text evidence="9">The sequence shown here is derived from an EMBL/GenBank/DDBJ whole genome shotgun (WGS) entry which is preliminary data.</text>
</comment>
<dbReference type="InterPro" id="IPR029757">
    <property type="entry name" value="RpoE"/>
</dbReference>
<feature type="compositionally biased region" description="Acidic residues" evidence="7">
    <location>
        <begin position="106"/>
        <end position="165"/>
    </location>
</feature>
<dbReference type="PROSITE" id="PS51913">
    <property type="entry name" value="HTH_HARE"/>
    <property type="match status" value="1"/>
</dbReference>
<accession>F5L701</accession>
<dbReference type="NCBIfam" id="TIGR04567">
    <property type="entry name" value="RNAP_delt_lowGC"/>
    <property type="match status" value="1"/>
</dbReference>
<evidence type="ECO:0000256" key="4">
    <source>
        <dbReference type="ARBA" id="ARBA00022695"/>
    </source>
</evidence>
<evidence type="ECO:0000256" key="6">
    <source>
        <dbReference type="HAMAP-Rule" id="MF_00357"/>
    </source>
</evidence>
<proteinExistence type="inferred from homology"/>
<organism evidence="9 10">
    <name type="scientific">Caldalkalibacillus thermarum (strain TA2.A1)</name>
    <dbReference type="NCBI Taxonomy" id="986075"/>
    <lineage>
        <taxon>Bacteria</taxon>
        <taxon>Bacillati</taxon>
        <taxon>Bacillota</taxon>
        <taxon>Bacilli</taxon>
        <taxon>Bacillales</taxon>
        <taxon>Bacillaceae</taxon>
        <taxon>Caldalkalibacillus</taxon>
    </lineage>
</organism>
<keyword evidence="3 6" id="KW-0808">Transferase</keyword>
<evidence type="ECO:0000256" key="3">
    <source>
        <dbReference type="ARBA" id="ARBA00022679"/>
    </source>
</evidence>
<evidence type="ECO:0000256" key="1">
    <source>
        <dbReference type="ARBA" id="ARBA00009828"/>
    </source>
</evidence>
<evidence type="ECO:0000256" key="5">
    <source>
        <dbReference type="ARBA" id="ARBA00023163"/>
    </source>
</evidence>
<name>F5L701_CALTT</name>
<evidence type="ECO:0000313" key="10">
    <source>
        <dbReference type="Proteomes" id="UP000010716"/>
    </source>
</evidence>
<evidence type="ECO:0000259" key="8">
    <source>
        <dbReference type="PROSITE" id="PS51913"/>
    </source>
</evidence>
<dbReference type="Proteomes" id="UP000010716">
    <property type="component" value="Unassembled WGS sequence"/>
</dbReference>
<sequence length="165" mass="19394">MSALRELDQLTIQEMSMVDLVYHLLKEAKEPKPFDTLFEEVMDLKGIADEQRKTLIARLYTEINVDGRFMPVGDNLWGLRSWYPVERTDEPVVAESKKKKKKHDPDDDYYDDDLADELEDDVLDDEELYDEDLEDDLDTDLDEPLDDELDDEFPPFDDLDDDNIK</sequence>
<evidence type="ECO:0000313" key="9">
    <source>
        <dbReference type="EMBL" id="EGL82889.1"/>
    </source>
</evidence>
<dbReference type="Gene3D" id="1.10.10.1250">
    <property type="entry name" value="RNA polymerase, subunit delta, N-terminal domain"/>
    <property type="match status" value="1"/>
</dbReference>
<dbReference type="Pfam" id="PF05066">
    <property type="entry name" value="HARE-HTH"/>
    <property type="match status" value="1"/>
</dbReference>
<dbReference type="InterPro" id="IPR007759">
    <property type="entry name" value="Asxl_HARE-HTH"/>
</dbReference>
<dbReference type="GO" id="GO:0006355">
    <property type="term" value="P:regulation of DNA-templated transcription"/>
    <property type="evidence" value="ECO:0007669"/>
    <property type="project" value="UniProtKB-UniRule"/>
</dbReference>
<feature type="region of interest" description="Disordered" evidence="7">
    <location>
        <begin position="91"/>
        <end position="165"/>
    </location>
</feature>
<comment type="subunit">
    <text evidence="6">RNAP is composed of a core of 2 alpha, a beta and a beta' subunits. The core is associated with a delta subunit and one of several sigma factors.</text>
</comment>
<dbReference type="GO" id="GO:0000428">
    <property type="term" value="C:DNA-directed RNA polymerase complex"/>
    <property type="evidence" value="ECO:0007669"/>
    <property type="project" value="UniProtKB-KW"/>
</dbReference>
<reference evidence="9 10" key="1">
    <citation type="journal article" date="2011" name="J. Bacteriol.">
        <title>Draft genome sequence of the thermoalkaliphilic Caldalkalibacillus thermarum strain TA2.A1.</title>
        <authorList>
            <person name="Kalamorz F."/>
            <person name="Keis S."/>
            <person name="McMillan D.G."/>
            <person name="Olsson K."/>
            <person name="Stanton J.A."/>
            <person name="Stockwell P."/>
            <person name="Black M.A."/>
            <person name="Klingeman D.M."/>
            <person name="Land M.L."/>
            <person name="Han C.S."/>
            <person name="Martin S.L."/>
            <person name="Becher S.A."/>
            <person name="Peddie C.J."/>
            <person name="Morgan H.W."/>
            <person name="Matthies D."/>
            <person name="Preiss L."/>
            <person name="Meier T."/>
            <person name="Brown S.D."/>
            <person name="Cook G.M."/>
        </authorList>
    </citation>
    <scope>NUCLEOTIDE SEQUENCE [LARGE SCALE GENOMIC DNA]</scope>
    <source>
        <strain evidence="9 10">TA2.A1</strain>
    </source>
</reference>
<feature type="domain" description="HTH HARE-type" evidence="8">
    <location>
        <begin position="15"/>
        <end position="82"/>
    </location>
</feature>
<dbReference type="GO" id="GO:0003899">
    <property type="term" value="F:DNA-directed RNA polymerase activity"/>
    <property type="evidence" value="ECO:0007669"/>
    <property type="project" value="UniProtKB-UniRule"/>
</dbReference>
<keyword evidence="5 6" id="KW-0804">Transcription</keyword>
<gene>
    <name evidence="6" type="primary">rpoE</name>
    <name evidence="9" type="ORF">CathTA2_1601</name>
</gene>
<comment type="similarity">
    <text evidence="1 6">Belongs to the RpoE family.</text>
</comment>
<dbReference type="HAMAP" id="MF_00357">
    <property type="entry name" value="RNApol_bact_RpoE"/>
    <property type="match status" value="1"/>
</dbReference>
<keyword evidence="2 6" id="KW-0240">DNA-directed RNA polymerase</keyword>
<dbReference type="InterPro" id="IPR038087">
    <property type="entry name" value="RNAP_delta_N_dom_sf"/>
</dbReference>
<dbReference type="EMBL" id="AFCE01000134">
    <property type="protein sequence ID" value="EGL82889.1"/>
    <property type="molecule type" value="Genomic_DNA"/>
</dbReference>
<dbReference type="eggNOG" id="COG3343">
    <property type="taxonomic scope" value="Bacteria"/>
</dbReference>
<dbReference type="RefSeq" id="WP_007504626.1">
    <property type="nucleotide sequence ID" value="NZ_AFCE01000134.1"/>
</dbReference>
<evidence type="ECO:0000256" key="2">
    <source>
        <dbReference type="ARBA" id="ARBA00022478"/>
    </source>
</evidence>
<keyword evidence="4 6" id="KW-0548">Nucleotidyltransferase</keyword>
<evidence type="ECO:0000256" key="7">
    <source>
        <dbReference type="SAM" id="MobiDB-lite"/>
    </source>
</evidence>
<dbReference type="GO" id="GO:0006351">
    <property type="term" value="P:DNA-templated transcription"/>
    <property type="evidence" value="ECO:0007669"/>
    <property type="project" value="InterPro"/>
</dbReference>
<dbReference type="AlphaFoldDB" id="F5L701"/>
<protein>
    <recommendedName>
        <fullName evidence="6">Probable DNA-directed RNA polymerase subunit delta</fullName>
    </recommendedName>
    <alternativeName>
        <fullName evidence="6">RNAP delta factor</fullName>
    </alternativeName>
</protein>
<comment type="function">
    <text evidence="6">Participates in both the initiation and recycling phases of transcription. In the presence of the delta subunit, RNAP displays an increased specificity of transcription, a decreased affinity for nucleic acids, and an increased efficiency of RNA synthesis because of enhanced recycling.</text>
</comment>